<gene>
    <name evidence="1" type="ORF">L596_008423</name>
</gene>
<reference evidence="1 2" key="2">
    <citation type="journal article" date="2019" name="G3 (Bethesda)">
        <title>Hybrid Assembly of the Genome of the Entomopathogenic Nematode Steinernema carpocapsae Identifies the X-Chromosome.</title>
        <authorList>
            <person name="Serra L."/>
            <person name="Macchietto M."/>
            <person name="Macias-Munoz A."/>
            <person name="McGill C.J."/>
            <person name="Rodriguez I.M."/>
            <person name="Rodriguez B."/>
            <person name="Murad R."/>
            <person name="Mortazavi A."/>
        </authorList>
    </citation>
    <scope>NUCLEOTIDE SEQUENCE [LARGE SCALE GENOMIC DNA]</scope>
    <source>
        <strain evidence="1 2">ALL</strain>
    </source>
</reference>
<organism evidence="1 2">
    <name type="scientific">Steinernema carpocapsae</name>
    <name type="common">Entomopathogenic nematode</name>
    <dbReference type="NCBI Taxonomy" id="34508"/>
    <lineage>
        <taxon>Eukaryota</taxon>
        <taxon>Metazoa</taxon>
        <taxon>Ecdysozoa</taxon>
        <taxon>Nematoda</taxon>
        <taxon>Chromadorea</taxon>
        <taxon>Rhabditida</taxon>
        <taxon>Tylenchina</taxon>
        <taxon>Panagrolaimomorpha</taxon>
        <taxon>Strongyloidoidea</taxon>
        <taxon>Steinernematidae</taxon>
        <taxon>Steinernema</taxon>
    </lineage>
</organism>
<dbReference type="Proteomes" id="UP000298663">
    <property type="component" value="Unassembled WGS sequence"/>
</dbReference>
<proteinExistence type="predicted"/>
<reference evidence="1 2" key="1">
    <citation type="journal article" date="2015" name="Genome Biol.">
        <title>Comparative genomics of Steinernema reveals deeply conserved gene regulatory networks.</title>
        <authorList>
            <person name="Dillman A.R."/>
            <person name="Macchietto M."/>
            <person name="Porter C.F."/>
            <person name="Rogers A."/>
            <person name="Williams B."/>
            <person name="Antoshechkin I."/>
            <person name="Lee M.M."/>
            <person name="Goodwin Z."/>
            <person name="Lu X."/>
            <person name="Lewis E.E."/>
            <person name="Goodrich-Blair H."/>
            <person name="Stock S.P."/>
            <person name="Adams B.J."/>
            <person name="Sternberg P.W."/>
            <person name="Mortazavi A."/>
        </authorList>
    </citation>
    <scope>NUCLEOTIDE SEQUENCE [LARGE SCALE GENOMIC DNA]</scope>
    <source>
        <strain evidence="1 2">ALL</strain>
    </source>
</reference>
<sequence length="121" mass="13645">MRTYERTDVGVFEKLNLYILNDQFFLEPRDRTGELAASTYLEIDRVTNDLRVWDANESPIPIVHAEIRSIFGVVGVVKLISGNGLIVVKRAELVGQVNGHDIWTILETDIIPSPHRETGSI</sequence>
<evidence type="ECO:0000313" key="2">
    <source>
        <dbReference type="Proteomes" id="UP000298663"/>
    </source>
</evidence>
<evidence type="ECO:0000313" key="1">
    <source>
        <dbReference type="EMBL" id="TKR94089.1"/>
    </source>
</evidence>
<comment type="caution">
    <text evidence="1">The sequence shown here is derived from an EMBL/GenBank/DDBJ whole genome shotgun (WGS) entry which is preliminary data.</text>
</comment>
<dbReference type="OrthoDB" id="405996at2759"/>
<name>A0A4U5PCF7_STECR</name>
<dbReference type="EMBL" id="AZBU02000002">
    <property type="protein sequence ID" value="TKR94089.1"/>
    <property type="molecule type" value="Genomic_DNA"/>
</dbReference>
<dbReference type="AlphaFoldDB" id="A0A4U5PCF7"/>
<protein>
    <submittedName>
        <fullName evidence="1">Uncharacterized protein</fullName>
    </submittedName>
</protein>
<keyword evidence="2" id="KW-1185">Reference proteome</keyword>
<accession>A0A4U5PCF7</accession>